<accession>A0A1F8GU02</accession>
<proteinExistence type="predicted"/>
<gene>
    <name evidence="2" type="ORF">A3A33_04130</name>
</gene>
<dbReference type="Proteomes" id="UP000179047">
    <property type="component" value="Unassembled WGS sequence"/>
</dbReference>
<feature type="domain" description="Methyltransferase type 11" evidence="1">
    <location>
        <begin position="40"/>
        <end position="129"/>
    </location>
</feature>
<protein>
    <recommendedName>
        <fullName evidence="1">Methyltransferase type 11 domain-containing protein</fullName>
    </recommendedName>
</protein>
<evidence type="ECO:0000313" key="3">
    <source>
        <dbReference type="Proteomes" id="UP000179047"/>
    </source>
</evidence>
<dbReference type="EMBL" id="MGKP01000024">
    <property type="protein sequence ID" value="OGN28098.1"/>
    <property type="molecule type" value="Genomic_DNA"/>
</dbReference>
<dbReference type="PANTHER" id="PTHR43591">
    <property type="entry name" value="METHYLTRANSFERASE"/>
    <property type="match status" value="1"/>
</dbReference>
<dbReference type="AlphaFoldDB" id="A0A1F8GU02"/>
<dbReference type="SUPFAM" id="SSF53335">
    <property type="entry name" value="S-adenosyl-L-methionine-dependent methyltransferases"/>
    <property type="match status" value="1"/>
</dbReference>
<organism evidence="2 3">
    <name type="scientific">Candidatus Yanofskybacteria bacterium RIFCSPLOWO2_01_FULL_49_25</name>
    <dbReference type="NCBI Taxonomy" id="1802701"/>
    <lineage>
        <taxon>Bacteria</taxon>
        <taxon>Candidatus Yanofskyibacteriota</taxon>
    </lineage>
</organism>
<dbReference type="Gene3D" id="3.40.50.150">
    <property type="entry name" value="Vaccinia Virus protein VP39"/>
    <property type="match status" value="1"/>
</dbReference>
<sequence length="190" mass="21729">MNQYSLFSKMAWYFNIRKKKQEIIEAVEEAGILNESVSVLDIGGGTGKILSWIAPMVKRAVVIDPSPGMIEECKKRGIECVLGKAEQLPFPDRSFDLIMMHDVFHHIGDKEQAIREISRVLAPQGYVVIAEFNPKTLRGWGVVVFEKLLRLGSRFFTPKEFATLWDKYAFSNTILKTYSGSYIMQFRKSQ</sequence>
<comment type="caution">
    <text evidence="2">The sequence shown here is derived from an EMBL/GenBank/DDBJ whole genome shotgun (WGS) entry which is preliminary data.</text>
</comment>
<dbReference type="InterPro" id="IPR013216">
    <property type="entry name" value="Methyltransf_11"/>
</dbReference>
<name>A0A1F8GU02_9BACT</name>
<dbReference type="CDD" id="cd02440">
    <property type="entry name" value="AdoMet_MTases"/>
    <property type="match status" value="1"/>
</dbReference>
<evidence type="ECO:0000313" key="2">
    <source>
        <dbReference type="EMBL" id="OGN28098.1"/>
    </source>
</evidence>
<reference evidence="2 3" key="1">
    <citation type="journal article" date="2016" name="Nat. Commun.">
        <title>Thousands of microbial genomes shed light on interconnected biogeochemical processes in an aquifer system.</title>
        <authorList>
            <person name="Anantharaman K."/>
            <person name="Brown C.T."/>
            <person name="Hug L.A."/>
            <person name="Sharon I."/>
            <person name="Castelle C.J."/>
            <person name="Probst A.J."/>
            <person name="Thomas B.C."/>
            <person name="Singh A."/>
            <person name="Wilkins M.J."/>
            <person name="Karaoz U."/>
            <person name="Brodie E.L."/>
            <person name="Williams K.H."/>
            <person name="Hubbard S.S."/>
            <person name="Banfield J.F."/>
        </authorList>
    </citation>
    <scope>NUCLEOTIDE SEQUENCE [LARGE SCALE GENOMIC DNA]</scope>
</reference>
<dbReference type="PANTHER" id="PTHR43591:SF24">
    <property type="entry name" value="2-METHOXY-6-POLYPRENYL-1,4-BENZOQUINOL METHYLASE, MITOCHONDRIAL"/>
    <property type="match status" value="1"/>
</dbReference>
<dbReference type="GO" id="GO:0008757">
    <property type="term" value="F:S-adenosylmethionine-dependent methyltransferase activity"/>
    <property type="evidence" value="ECO:0007669"/>
    <property type="project" value="InterPro"/>
</dbReference>
<evidence type="ECO:0000259" key="1">
    <source>
        <dbReference type="Pfam" id="PF08241"/>
    </source>
</evidence>
<dbReference type="Pfam" id="PF08241">
    <property type="entry name" value="Methyltransf_11"/>
    <property type="match status" value="1"/>
</dbReference>
<dbReference type="InterPro" id="IPR029063">
    <property type="entry name" value="SAM-dependent_MTases_sf"/>
</dbReference>
<dbReference type="STRING" id="1802701.A3A33_04130"/>